<keyword evidence="2 5" id="KW-0812">Transmembrane</keyword>
<dbReference type="OrthoDB" id="9771198at2"/>
<dbReference type="InterPro" id="IPR001902">
    <property type="entry name" value="SLC26A/SulP_fam"/>
</dbReference>
<evidence type="ECO:0000256" key="3">
    <source>
        <dbReference type="ARBA" id="ARBA00022989"/>
    </source>
</evidence>
<dbReference type="EMBL" id="FOUY01000015">
    <property type="protein sequence ID" value="SFN49089.1"/>
    <property type="molecule type" value="Genomic_DNA"/>
</dbReference>
<evidence type="ECO:0000256" key="4">
    <source>
        <dbReference type="ARBA" id="ARBA00023136"/>
    </source>
</evidence>
<sequence length="575" mass="58494">MTVADLLPTPVDYDLRPRTLRADLTAGITVGIVALPLALAFGASAGVGPAAGLVTAVVAGIVAAVLGGSNVQVSGPTGAMAVVLAPIVATHGAGAVALVSLLAGVIVLLAGVLRWGRVVTLLPWPVIEGFTLGIACVIALQQVPAALAVSTAPGHSTLLSALDAAKRAITAPDLVPVLWAVGTVALAAATMLLLPRLQRALPASLVAVAIATLLVEVLGAPVARIGALPDALPLPVVPGIEPGVVGELAGAALAVAALAAIESLLSARVATSMTRVPYQPDRELVGQGLASIASGLFGGMPATGAIARTAVNVRAGARTRLAAVTHALMILSILYLATGPVSRIPLAALAGVLLVTSARMIPAATVRAVFGAGRGTALTFTTTAVLTVALDLVLAIQIGIAVAAFLALRHIARSTAVHRESLPDPAEPGDRHIALFRMEGAMFFGAAERVFTTVHDRSVDDDVLVVILRLSRLDVLDATAARGLGELVGNLEATGVTVLVKGVRGEHRAMLDRVGGLAGLRHEAHLIDDLDEAVEHARSHVRRAEFAEIDEVPLVDGRRRHSVPRPRGPSGPANP</sequence>
<dbReference type="InterPro" id="IPR011547">
    <property type="entry name" value="SLC26A/SulP_dom"/>
</dbReference>
<dbReference type="Proteomes" id="UP000199614">
    <property type="component" value="Unassembled WGS sequence"/>
</dbReference>
<dbReference type="Pfam" id="PF00916">
    <property type="entry name" value="Sulfate_transp"/>
    <property type="match status" value="1"/>
</dbReference>
<evidence type="ECO:0000313" key="7">
    <source>
        <dbReference type="EMBL" id="SFN49089.1"/>
    </source>
</evidence>
<feature type="transmembrane region" description="Helical" evidence="5">
    <location>
        <begin position="248"/>
        <end position="267"/>
    </location>
</feature>
<keyword evidence="3 5" id="KW-1133">Transmembrane helix</keyword>
<dbReference type="AlphaFoldDB" id="A0A1I4ZGI5"/>
<evidence type="ECO:0000256" key="1">
    <source>
        <dbReference type="ARBA" id="ARBA00004141"/>
    </source>
</evidence>
<feature type="transmembrane region" description="Helical" evidence="5">
    <location>
        <begin position="177"/>
        <end position="194"/>
    </location>
</feature>
<feature type="transmembrane region" description="Helical" evidence="5">
    <location>
        <begin position="288"/>
        <end position="307"/>
    </location>
</feature>
<dbReference type="Pfam" id="PF01740">
    <property type="entry name" value="STAS"/>
    <property type="match status" value="1"/>
</dbReference>
<evidence type="ECO:0000313" key="8">
    <source>
        <dbReference type="Proteomes" id="UP000199614"/>
    </source>
</evidence>
<dbReference type="STRING" id="260086.SAMN05216207_101556"/>
<feature type="domain" description="STAS" evidence="6">
    <location>
        <begin position="433"/>
        <end position="537"/>
    </location>
</feature>
<dbReference type="RefSeq" id="WP_093343764.1">
    <property type="nucleotide sequence ID" value="NZ_FOUY01000015.1"/>
</dbReference>
<name>A0A1I4ZGI5_PSUAM</name>
<proteinExistence type="predicted"/>
<feature type="transmembrane region" description="Helical" evidence="5">
    <location>
        <begin position="81"/>
        <end position="109"/>
    </location>
</feature>
<dbReference type="CDD" id="cd07042">
    <property type="entry name" value="STAS_SulP_like_sulfate_transporter"/>
    <property type="match status" value="1"/>
</dbReference>
<dbReference type="InterPro" id="IPR036513">
    <property type="entry name" value="STAS_dom_sf"/>
</dbReference>
<feature type="transmembrane region" description="Helical" evidence="5">
    <location>
        <begin position="50"/>
        <end position="69"/>
    </location>
</feature>
<feature type="transmembrane region" description="Helical" evidence="5">
    <location>
        <begin position="384"/>
        <end position="408"/>
    </location>
</feature>
<feature type="transmembrane region" description="Helical" evidence="5">
    <location>
        <begin position="121"/>
        <end position="140"/>
    </location>
</feature>
<keyword evidence="8" id="KW-1185">Reference proteome</keyword>
<feature type="transmembrane region" description="Helical" evidence="5">
    <location>
        <begin position="206"/>
        <end position="228"/>
    </location>
</feature>
<comment type="subcellular location">
    <subcellularLocation>
        <location evidence="1">Membrane</location>
        <topology evidence="1">Multi-pass membrane protein</topology>
    </subcellularLocation>
</comment>
<evidence type="ECO:0000256" key="2">
    <source>
        <dbReference type="ARBA" id="ARBA00022692"/>
    </source>
</evidence>
<organism evidence="7 8">
    <name type="scientific">Pseudonocardia ammonioxydans</name>
    <dbReference type="NCBI Taxonomy" id="260086"/>
    <lineage>
        <taxon>Bacteria</taxon>
        <taxon>Bacillati</taxon>
        <taxon>Actinomycetota</taxon>
        <taxon>Actinomycetes</taxon>
        <taxon>Pseudonocardiales</taxon>
        <taxon>Pseudonocardiaceae</taxon>
        <taxon>Pseudonocardia</taxon>
    </lineage>
</organism>
<feature type="transmembrane region" description="Helical" evidence="5">
    <location>
        <begin position="24"/>
        <end position="43"/>
    </location>
</feature>
<dbReference type="InterPro" id="IPR002645">
    <property type="entry name" value="STAS_dom"/>
</dbReference>
<feature type="transmembrane region" description="Helical" evidence="5">
    <location>
        <begin position="344"/>
        <end position="364"/>
    </location>
</feature>
<keyword evidence="4 5" id="KW-0472">Membrane</keyword>
<evidence type="ECO:0000256" key="5">
    <source>
        <dbReference type="SAM" id="Phobius"/>
    </source>
</evidence>
<accession>A0A1I4ZGI5</accession>
<dbReference type="PANTHER" id="PTHR11814">
    <property type="entry name" value="SULFATE TRANSPORTER"/>
    <property type="match status" value="1"/>
</dbReference>
<protein>
    <submittedName>
        <fullName evidence="7">Sulfate permease, SulP family</fullName>
    </submittedName>
</protein>
<feature type="transmembrane region" description="Helical" evidence="5">
    <location>
        <begin position="319"/>
        <end position="337"/>
    </location>
</feature>
<dbReference type="SUPFAM" id="SSF52091">
    <property type="entry name" value="SpoIIaa-like"/>
    <property type="match status" value="1"/>
</dbReference>
<gene>
    <name evidence="7" type="ORF">SAMN05216207_101556</name>
</gene>
<evidence type="ECO:0000259" key="6">
    <source>
        <dbReference type="PROSITE" id="PS50801"/>
    </source>
</evidence>
<dbReference type="Gene3D" id="3.30.750.24">
    <property type="entry name" value="STAS domain"/>
    <property type="match status" value="1"/>
</dbReference>
<dbReference type="GO" id="GO:0016020">
    <property type="term" value="C:membrane"/>
    <property type="evidence" value="ECO:0007669"/>
    <property type="project" value="UniProtKB-SubCell"/>
</dbReference>
<dbReference type="GO" id="GO:0055085">
    <property type="term" value="P:transmembrane transport"/>
    <property type="evidence" value="ECO:0007669"/>
    <property type="project" value="InterPro"/>
</dbReference>
<reference evidence="7 8" key="1">
    <citation type="submission" date="2016-10" db="EMBL/GenBank/DDBJ databases">
        <authorList>
            <person name="de Groot N.N."/>
        </authorList>
    </citation>
    <scope>NUCLEOTIDE SEQUENCE [LARGE SCALE GENOMIC DNA]</scope>
    <source>
        <strain evidence="7 8">CGMCC 4.1877</strain>
    </source>
</reference>
<dbReference type="PROSITE" id="PS50801">
    <property type="entry name" value="STAS"/>
    <property type="match status" value="1"/>
</dbReference>